<dbReference type="AlphaFoldDB" id="A0A0S1X9Q5"/>
<dbReference type="EC" id="3.5.1.25" evidence="6"/>
<dbReference type="FunFam" id="3.20.20.140:FF:000004">
    <property type="entry name" value="N-acetylglucosamine-6-phosphate deacetylase"/>
    <property type="match status" value="1"/>
</dbReference>
<dbReference type="PANTHER" id="PTHR11113">
    <property type="entry name" value="N-ACETYLGLUCOSAMINE-6-PHOSPHATE DEACETYLASE"/>
    <property type="match status" value="1"/>
</dbReference>
<dbReference type="Pfam" id="PF01979">
    <property type="entry name" value="Amidohydro_1"/>
    <property type="match status" value="1"/>
</dbReference>
<dbReference type="GO" id="GO:0006046">
    <property type="term" value="P:N-acetylglucosamine catabolic process"/>
    <property type="evidence" value="ECO:0007669"/>
    <property type="project" value="TreeGrafter"/>
</dbReference>
<keyword evidence="3 6" id="KW-0378">Hydrolase</keyword>
<dbReference type="EMBL" id="CP013050">
    <property type="protein sequence ID" value="ALM74495.1"/>
    <property type="molecule type" value="Genomic_DNA"/>
</dbReference>
<dbReference type="STRING" id="55802.TBCH5v1_0527"/>
<evidence type="ECO:0000313" key="6">
    <source>
        <dbReference type="EMBL" id="ALM74495.1"/>
    </source>
</evidence>
<evidence type="ECO:0000256" key="4">
    <source>
        <dbReference type="ARBA" id="ARBA00023277"/>
    </source>
</evidence>
<proteinExistence type="inferred from homology"/>
<feature type="domain" description="Amidohydrolase-related" evidence="5">
    <location>
        <begin position="47"/>
        <end position="376"/>
    </location>
</feature>
<dbReference type="PIRSF" id="PIRSF038994">
    <property type="entry name" value="NagA"/>
    <property type="match status" value="1"/>
</dbReference>
<dbReference type="CDD" id="cd00854">
    <property type="entry name" value="NagA"/>
    <property type="match status" value="1"/>
</dbReference>
<organism evidence="6 7">
    <name type="scientific">Thermococcus barophilus</name>
    <dbReference type="NCBI Taxonomy" id="55802"/>
    <lineage>
        <taxon>Archaea</taxon>
        <taxon>Methanobacteriati</taxon>
        <taxon>Methanobacteriota</taxon>
        <taxon>Thermococci</taxon>
        <taxon>Thermococcales</taxon>
        <taxon>Thermococcaceae</taxon>
        <taxon>Thermococcus</taxon>
    </lineage>
</organism>
<dbReference type="InterPro" id="IPR032466">
    <property type="entry name" value="Metal_Hydrolase"/>
</dbReference>
<gene>
    <name evidence="6" type="primary">manD</name>
    <name evidence="6" type="ORF">TBCH5v1_0527</name>
</gene>
<dbReference type="PATRIC" id="fig|55802.8.peg.523"/>
<dbReference type="NCBIfam" id="TIGR00221">
    <property type="entry name" value="nagA"/>
    <property type="match status" value="1"/>
</dbReference>
<evidence type="ECO:0000259" key="5">
    <source>
        <dbReference type="Pfam" id="PF01979"/>
    </source>
</evidence>
<reference evidence="6 7" key="1">
    <citation type="journal article" date="2016" name="Genome Announc.">
        <title>Complete genome sequence of the hyperthermophilic and piezophilic archaeon Thermococcus barophilus Ch5, capable of growth at the expense of hydrogenogenesis from carbon monoxide and formate.</title>
        <authorList>
            <person name="Oger P."/>
            <person name="Sokolova T.G."/>
            <person name="Kozhevnikova D.A."/>
            <person name="Taranov E.A."/>
            <person name="Vannier P."/>
            <person name="Lee H.S."/>
            <person name="Kwon K.K."/>
            <person name="Kang S.G."/>
            <person name="Lee J.H."/>
            <person name="Bonch-Osmolovskaya E.A."/>
            <person name="Lebedinsky A.V."/>
        </authorList>
    </citation>
    <scope>NUCLEOTIDE SEQUENCE [LARGE SCALE GENOMIC DNA]</scope>
    <source>
        <strain evidence="7">Ch5</strain>
    </source>
</reference>
<evidence type="ECO:0000256" key="2">
    <source>
        <dbReference type="ARBA" id="ARBA00022723"/>
    </source>
</evidence>
<dbReference type="InterPro" id="IPR006680">
    <property type="entry name" value="Amidohydro-rel"/>
</dbReference>
<name>A0A0S1X9Q5_THEBA</name>
<accession>A0A0S1X9Q5</accession>
<dbReference type="Proteomes" id="UP000066042">
    <property type="component" value="Chromosome"/>
</dbReference>
<dbReference type="GO" id="GO:0046872">
    <property type="term" value="F:metal ion binding"/>
    <property type="evidence" value="ECO:0007669"/>
    <property type="project" value="UniProtKB-KW"/>
</dbReference>
<dbReference type="GO" id="GO:0008448">
    <property type="term" value="F:N-acetylglucosamine-6-phosphate deacetylase activity"/>
    <property type="evidence" value="ECO:0007669"/>
    <property type="project" value="UniProtKB-EC"/>
</dbReference>
<protein>
    <submittedName>
        <fullName evidence="6">N-acetylglucosamine-6-phosphate deacetylase</fullName>
        <ecNumber evidence="6">3.5.1.25</ecNumber>
    </submittedName>
</protein>
<sequence>MILTNAKLYTPLEVIEPATVVIENGIIKKVFKGIVKDGIDLEGKFLALGFIDTHIHGCYGFDTNDAKVDSFLGMSKALVKHGVTAFIPTTVTASHEVLLKASKAVAEAMRIQEKKLEGARILGLHLEGPYINPEKRGAQNPAYIRKPDFEEFLEYWEASNGNIREITIAPEVEGALEFIEKAVELGVIVQLGHTNATYEEAKRAILAGSSKATHLFNAMRGIHHRDVGVVGACLDSESIFVELICDLIHISPAAIRLAYKIAGKHRITLITDAISAAGLPDGEYELGGLKVVVKDGICRLGSGALAGSTLTMDKAIRNLVKIGIPLQDALIMASYTPARAIGEENLGVIKPGNKADLVVLNEKLRVEQTYVNGELVFEV</sequence>
<dbReference type="SUPFAM" id="SSF51338">
    <property type="entry name" value="Composite domain of metallo-dependent hydrolases"/>
    <property type="match status" value="1"/>
</dbReference>
<dbReference type="RefSeq" id="WP_056933374.1">
    <property type="nucleotide sequence ID" value="NZ_CP013050.1"/>
</dbReference>
<dbReference type="Gene3D" id="2.30.40.10">
    <property type="entry name" value="Urease, subunit C, domain 1"/>
    <property type="match status" value="1"/>
</dbReference>
<evidence type="ECO:0000256" key="1">
    <source>
        <dbReference type="ARBA" id="ARBA00010716"/>
    </source>
</evidence>
<dbReference type="GeneID" id="26135811"/>
<comment type="similarity">
    <text evidence="1">Belongs to the metallo-dependent hydrolases superfamily. NagA family.</text>
</comment>
<evidence type="ECO:0000256" key="3">
    <source>
        <dbReference type="ARBA" id="ARBA00022801"/>
    </source>
</evidence>
<dbReference type="InterPro" id="IPR011059">
    <property type="entry name" value="Metal-dep_hydrolase_composite"/>
</dbReference>
<dbReference type="PANTHER" id="PTHR11113:SF14">
    <property type="entry name" value="N-ACETYLGLUCOSAMINE-6-PHOSPHATE DEACETYLASE"/>
    <property type="match status" value="1"/>
</dbReference>
<evidence type="ECO:0000313" key="7">
    <source>
        <dbReference type="Proteomes" id="UP000066042"/>
    </source>
</evidence>
<dbReference type="InterPro" id="IPR003764">
    <property type="entry name" value="GlcNAc_6-P_deAcase"/>
</dbReference>
<keyword evidence="2" id="KW-0479">Metal-binding</keyword>
<keyword evidence="4" id="KW-0119">Carbohydrate metabolism</keyword>
<dbReference type="SUPFAM" id="SSF51556">
    <property type="entry name" value="Metallo-dependent hydrolases"/>
    <property type="match status" value="1"/>
</dbReference>
<dbReference type="Gene3D" id="3.20.20.140">
    <property type="entry name" value="Metal-dependent hydrolases"/>
    <property type="match status" value="1"/>
</dbReference>